<dbReference type="KEGG" id="mai:MICA_1025"/>
<evidence type="ECO:0000313" key="1">
    <source>
        <dbReference type="EMBL" id="AEP09355.1"/>
    </source>
</evidence>
<accession>G2KLX6</accession>
<dbReference type="AlphaFoldDB" id="G2KLX6"/>
<dbReference type="Gene3D" id="3.40.50.2000">
    <property type="entry name" value="Glycogen Phosphorylase B"/>
    <property type="match status" value="1"/>
</dbReference>
<reference evidence="1 2" key="1">
    <citation type="journal article" date="2011" name="BMC Genomics">
        <title>Genomic insights into an obligate epibiotic bacterial predator: Micavibrio aeruginosavorus ARL-13.</title>
        <authorList>
            <person name="Wang Z."/>
            <person name="Kadouri D."/>
            <person name="Wu M."/>
        </authorList>
    </citation>
    <scope>NUCLEOTIDE SEQUENCE [LARGE SCALE GENOMIC DNA]</scope>
    <source>
        <strain evidence="1 2">ARL-13</strain>
    </source>
</reference>
<gene>
    <name evidence="1" type="ordered locus">MICA_1025</name>
</gene>
<evidence type="ECO:0000313" key="2">
    <source>
        <dbReference type="Proteomes" id="UP000009286"/>
    </source>
</evidence>
<dbReference type="Proteomes" id="UP000009286">
    <property type="component" value="Chromosome"/>
</dbReference>
<protein>
    <submittedName>
        <fullName evidence="1">Putative glycosyltransferase</fullName>
    </submittedName>
</protein>
<dbReference type="SUPFAM" id="SSF53756">
    <property type="entry name" value="UDP-Glycosyltransferase/glycogen phosphorylase"/>
    <property type="match status" value="1"/>
</dbReference>
<keyword evidence="2" id="KW-1185">Reference proteome</keyword>
<dbReference type="HOGENOM" id="CLU_059883_0_0_5"/>
<dbReference type="EMBL" id="CP002382">
    <property type="protein sequence ID" value="AEP09355.1"/>
    <property type="molecule type" value="Genomic_DNA"/>
</dbReference>
<name>G2KLX6_MICAA</name>
<sequence>MISLCKNMGHNVDVASFALRNNMDIDAHYAFHFPSQKIVSRVCWKIIRMWSALLPFEAISEFLNDRRWGFAGVKDALLQNKYDAIVVHDAWLLPFVFKIKGNAKVVFDAREYYPGEMEGNLLWRIIDRPEKVRVCRKYMPLCDRIMTVSPGIVKRYKDDLGVTSNLVRSTPQFYDASPRDVQNNIVRMVHHGGANRDRKLENMIDMFSMLDDRFTLDFYLTGSPLYKKELQKRAAGQDRIRFLDPVPFNQILPMLQNYDIGLYLLEPTGFNTEYSLPNKFFEFIQARLMLAIGPSPDMASLLGEYDCGIVADDFNPKTMAWALNALTPEVIMQKKMASDRAARDLCFEEESKKIVSILNEIGIN</sequence>
<dbReference type="eggNOG" id="COG0438">
    <property type="taxonomic scope" value="Bacteria"/>
</dbReference>
<dbReference type="GO" id="GO:0016740">
    <property type="term" value="F:transferase activity"/>
    <property type="evidence" value="ECO:0007669"/>
    <property type="project" value="UniProtKB-KW"/>
</dbReference>
<keyword evidence="1" id="KW-0808">Transferase</keyword>
<organism evidence="1 2">
    <name type="scientific">Micavibrio aeruginosavorus (strain ARL-13)</name>
    <dbReference type="NCBI Taxonomy" id="856793"/>
    <lineage>
        <taxon>Bacteria</taxon>
        <taxon>Pseudomonadati</taxon>
        <taxon>Bdellovibrionota</taxon>
        <taxon>Bdellovibrionia</taxon>
        <taxon>Bdellovibrionales</taxon>
        <taxon>Pseudobdellovibrionaceae</taxon>
        <taxon>Micavibrio</taxon>
    </lineage>
</organism>
<dbReference type="STRING" id="856793.MICA_1025"/>
<proteinExistence type="predicted"/>